<dbReference type="Proteomes" id="UP000198302">
    <property type="component" value="Unassembled WGS sequence"/>
</dbReference>
<reference evidence="1 2" key="1">
    <citation type="submission" date="2016-11" db="EMBL/GenBank/DDBJ databases">
        <title>Whole genomes of Flavobacteriaceae.</title>
        <authorList>
            <person name="Stine C."/>
            <person name="Li C."/>
            <person name="Tadesse D."/>
        </authorList>
    </citation>
    <scope>NUCLEOTIDE SEQUENCE [LARGE SCALE GENOMIC DNA]</scope>
    <source>
        <strain evidence="1 2">ATCC 51468</strain>
    </source>
</reference>
<evidence type="ECO:0000313" key="2">
    <source>
        <dbReference type="Proteomes" id="UP000198302"/>
    </source>
</evidence>
<comment type="caution">
    <text evidence="1">The sequence shown here is derived from an EMBL/GenBank/DDBJ whole genome shotgun (WGS) entry which is preliminary data.</text>
</comment>
<evidence type="ECO:0000313" key="1">
    <source>
        <dbReference type="EMBL" id="OXA88247.1"/>
    </source>
</evidence>
<organism evidence="1 2">
    <name type="scientific">Flavobacterium hibernum</name>
    <dbReference type="NCBI Taxonomy" id="37752"/>
    <lineage>
        <taxon>Bacteria</taxon>
        <taxon>Pseudomonadati</taxon>
        <taxon>Bacteroidota</taxon>
        <taxon>Flavobacteriia</taxon>
        <taxon>Flavobacteriales</taxon>
        <taxon>Flavobacteriaceae</taxon>
        <taxon>Flavobacterium</taxon>
    </lineage>
</organism>
<name>A0ABX4C680_9FLAO</name>
<dbReference type="EMBL" id="MUGX01000011">
    <property type="protein sequence ID" value="OXA88247.1"/>
    <property type="molecule type" value="Genomic_DNA"/>
</dbReference>
<gene>
    <name evidence="1" type="ORF">B0A73_10810</name>
</gene>
<dbReference type="RefSeq" id="WP_052480056.1">
    <property type="nucleotide sequence ID" value="NZ_JPRK01000003.1"/>
</dbReference>
<proteinExistence type="predicted"/>
<sequence>MENSEYTIHPFNEVFYIESLLNKTSSILNDVESLNDIFENEYYDCQNDDLILDLLQNIILTAGGISRFFWPSKNGYYKIRGKELRKVYLVDDSNVLKNRDMRNLIEHFDEKLDDFLKEFNSGTVMPKYVGPISYVDDIRTVFRAYFYDMGIFKIFNVEYKIEPIINEISRIHDILLLQEGKGGRFIPR</sequence>
<protein>
    <submittedName>
        <fullName evidence="1">Uncharacterized protein</fullName>
    </submittedName>
</protein>
<accession>A0ABX4C680</accession>
<keyword evidence="2" id="KW-1185">Reference proteome</keyword>